<comment type="caution">
    <text evidence="6">The sequence shown here is derived from an EMBL/GenBank/DDBJ whole genome shotgun (WGS) entry which is preliminary data.</text>
</comment>
<evidence type="ECO:0000256" key="1">
    <source>
        <dbReference type="ARBA" id="ARBA00001974"/>
    </source>
</evidence>
<name>A0A9X0APG2_9HELO</name>
<dbReference type="PANTHER" id="PTHR11552">
    <property type="entry name" value="GLUCOSE-METHANOL-CHOLINE GMC OXIDOREDUCTASE"/>
    <property type="match status" value="1"/>
</dbReference>
<dbReference type="InterPro" id="IPR012132">
    <property type="entry name" value="GMC_OxRdtase"/>
</dbReference>
<accession>A0A9X0APG2</accession>
<keyword evidence="3" id="KW-0285">Flavoprotein</keyword>
<dbReference type="InterPro" id="IPR000172">
    <property type="entry name" value="GMC_OxRdtase_N"/>
</dbReference>
<evidence type="ECO:0000259" key="5">
    <source>
        <dbReference type="PROSITE" id="PS00624"/>
    </source>
</evidence>
<reference evidence="6" key="1">
    <citation type="submission" date="2022-11" db="EMBL/GenBank/DDBJ databases">
        <title>Genome Resource of Sclerotinia nivalis Strain SnTB1, a Plant Pathogen Isolated from American Ginseng.</title>
        <authorList>
            <person name="Fan S."/>
        </authorList>
    </citation>
    <scope>NUCLEOTIDE SEQUENCE</scope>
    <source>
        <strain evidence="6">SnTB1</strain>
    </source>
</reference>
<comment type="cofactor">
    <cofactor evidence="1">
        <name>FAD</name>
        <dbReference type="ChEBI" id="CHEBI:57692"/>
    </cofactor>
</comment>
<organism evidence="6 7">
    <name type="scientific">Sclerotinia nivalis</name>
    <dbReference type="NCBI Taxonomy" id="352851"/>
    <lineage>
        <taxon>Eukaryota</taxon>
        <taxon>Fungi</taxon>
        <taxon>Dikarya</taxon>
        <taxon>Ascomycota</taxon>
        <taxon>Pezizomycotina</taxon>
        <taxon>Leotiomycetes</taxon>
        <taxon>Helotiales</taxon>
        <taxon>Sclerotiniaceae</taxon>
        <taxon>Sclerotinia</taxon>
    </lineage>
</organism>
<dbReference type="Gene3D" id="3.30.560.10">
    <property type="entry name" value="Glucose Oxidase, domain 3"/>
    <property type="match status" value="1"/>
</dbReference>
<evidence type="ECO:0000256" key="2">
    <source>
        <dbReference type="ARBA" id="ARBA00010790"/>
    </source>
</evidence>
<dbReference type="EMBL" id="JAPEIS010000005">
    <property type="protein sequence ID" value="KAJ8066129.1"/>
    <property type="molecule type" value="Genomic_DNA"/>
</dbReference>
<dbReference type="GO" id="GO:0016614">
    <property type="term" value="F:oxidoreductase activity, acting on CH-OH group of donors"/>
    <property type="evidence" value="ECO:0007669"/>
    <property type="project" value="InterPro"/>
</dbReference>
<dbReference type="PROSITE" id="PS00624">
    <property type="entry name" value="GMC_OXRED_2"/>
    <property type="match status" value="1"/>
</dbReference>
<gene>
    <name evidence="6" type="ORF">OCU04_005220</name>
</gene>
<evidence type="ECO:0000313" key="7">
    <source>
        <dbReference type="Proteomes" id="UP001152300"/>
    </source>
</evidence>
<comment type="similarity">
    <text evidence="2">Belongs to the GMC oxidoreductase family.</text>
</comment>
<evidence type="ECO:0000256" key="4">
    <source>
        <dbReference type="ARBA" id="ARBA00022827"/>
    </source>
</evidence>
<dbReference type="Proteomes" id="UP001152300">
    <property type="component" value="Unassembled WGS sequence"/>
</dbReference>
<evidence type="ECO:0000256" key="3">
    <source>
        <dbReference type="ARBA" id="ARBA00022630"/>
    </source>
</evidence>
<dbReference type="Gene3D" id="3.50.50.60">
    <property type="entry name" value="FAD/NAD(P)-binding domain"/>
    <property type="match status" value="1"/>
</dbReference>
<feature type="domain" description="Glucose-methanol-choline oxidoreductase N-terminal" evidence="5">
    <location>
        <begin position="96"/>
        <end position="110"/>
    </location>
</feature>
<keyword evidence="7" id="KW-1185">Reference proteome</keyword>
<sequence>MGLPLIPDMFSSGKSAHGCGHVVRTTHQGSRSLAVDYITNSTAQAGISIKTNTFIDRVNLTTDSAGESRANGVFLQDTTGQKTFIKARKEVIISAGTYGSPGILIRSGIGAKQEVEKIGIESQVDLPGVGKNLMDHLVMLSIYEVSMPAITNDHLIWHTGGKEKSFAQYKTDKTGFFRPVSVWNLCICSFRR</sequence>
<dbReference type="SUPFAM" id="SSF51905">
    <property type="entry name" value="FAD/NAD(P)-binding domain"/>
    <property type="match status" value="1"/>
</dbReference>
<dbReference type="OrthoDB" id="269227at2759"/>
<proteinExistence type="inferred from homology"/>
<dbReference type="PANTHER" id="PTHR11552:SF147">
    <property type="entry name" value="CHOLINE DEHYDROGENASE, MITOCHONDRIAL"/>
    <property type="match status" value="1"/>
</dbReference>
<dbReference type="InterPro" id="IPR036188">
    <property type="entry name" value="FAD/NAD-bd_sf"/>
</dbReference>
<dbReference type="Pfam" id="PF00732">
    <property type="entry name" value="GMC_oxred_N"/>
    <property type="match status" value="1"/>
</dbReference>
<keyword evidence="4" id="KW-0274">FAD</keyword>
<dbReference type="GO" id="GO:0050660">
    <property type="term" value="F:flavin adenine dinucleotide binding"/>
    <property type="evidence" value="ECO:0007669"/>
    <property type="project" value="InterPro"/>
</dbReference>
<dbReference type="AlphaFoldDB" id="A0A9X0APG2"/>
<evidence type="ECO:0000313" key="6">
    <source>
        <dbReference type="EMBL" id="KAJ8066129.1"/>
    </source>
</evidence>
<protein>
    <recommendedName>
        <fullName evidence="5">Glucose-methanol-choline oxidoreductase N-terminal domain-containing protein</fullName>
    </recommendedName>
</protein>